<protein>
    <recommendedName>
        <fullName evidence="3">DNA-directed RNA polymerase specialized sigma24 family protein</fullName>
    </recommendedName>
</protein>
<dbReference type="EMBL" id="JBAPLV010000055">
    <property type="protein sequence ID" value="MEI4281426.1"/>
    <property type="molecule type" value="Genomic_DNA"/>
</dbReference>
<dbReference type="Proteomes" id="UP001373496">
    <property type="component" value="Unassembled WGS sequence"/>
</dbReference>
<sequence>MAARDDLVRAHWRELLPTAYLLTGDQAAARQLVVRTLARRRPPIADRRTALDALVRAHRSRWRLTGRASIQGTPAVPWWSSPEAAAAAHQLADALDDLGRDDRTAVVLRWFEDLAPEQITALVPGADPEAAAGRLPVDPNVLPRRLDDLAGLCDAGTLDDDTVTAAVRGTRTRHTCQALLAVTAVAGLVAGGAWLPDTAPDPAATATATATPSRTTTAAELRGIFALPPRGALADDEDLLAQLRRRLDAEGATGADYRVLYADDVEGIRAVLMMHPGAGQMDLAWLTGPAGTAAARLDVHTVGFSTPFGSAGMAVSLPDPAAGTTRLVVLTEDGDTVRVSAGVDVDPATGAAGRTYVDVPSRGGVAATTLDRTSDAGIRLQVGRPGDLTEDIWPVSSTPVHLDVGTGGTGPPSRSGAPTAAAGAYASALSTVVAATGWAEEDLEVTVLGAGTLPAAAGGTLDVVSLAVVLPGGAVVTTTGTAAQTTAEDGSTVLSFGGGCGSTGYPAGTDIVDLVVAATCVDVGDAYTRTVVVAAPPGVRVVLGFPSSDETLVPELVDGFGWTTFLTREDPGTATAGTATFPVAGAGRDVLQQ</sequence>
<dbReference type="RefSeq" id="WP_225235515.1">
    <property type="nucleotide sequence ID" value="NZ_JBAPLV010000055.1"/>
</dbReference>
<comment type="caution">
    <text evidence="1">The sequence shown here is derived from an EMBL/GenBank/DDBJ whole genome shotgun (WGS) entry which is preliminary data.</text>
</comment>
<reference evidence="1 2" key="1">
    <citation type="submission" date="2024-03" db="EMBL/GenBank/DDBJ databases">
        <title>Draft genome sequence of Klenkia terrae.</title>
        <authorList>
            <person name="Duangmal K."/>
            <person name="Chantavorakit T."/>
        </authorList>
    </citation>
    <scope>NUCLEOTIDE SEQUENCE [LARGE SCALE GENOMIC DNA]</scope>
    <source>
        <strain evidence="1 2">JCM 17786</strain>
    </source>
</reference>
<evidence type="ECO:0000313" key="1">
    <source>
        <dbReference type="EMBL" id="MEI4281426.1"/>
    </source>
</evidence>
<gene>
    <name evidence="1" type="ORF">UXQ13_23335</name>
</gene>
<evidence type="ECO:0000313" key="2">
    <source>
        <dbReference type="Proteomes" id="UP001373496"/>
    </source>
</evidence>
<accession>A0ABU8ECR7</accession>
<proteinExistence type="predicted"/>
<keyword evidence="2" id="KW-1185">Reference proteome</keyword>
<evidence type="ECO:0008006" key="3">
    <source>
        <dbReference type="Google" id="ProtNLM"/>
    </source>
</evidence>
<name>A0ABU8ECR7_9ACTN</name>
<organism evidence="1 2">
    <name type="scientific">Klenkia terrae</name>
    <dbReference type="NCBI Taxonomy" id="1052259"/>
    <lineage>
        <taxon>Bacteria</taxon>
        <taxon>Bacillati</taxon>
        <taxon>Actinomycetota</taxon>
        <taxon>Actinomycetes</taxon>
        <taxon>Geodermatophilales</taxon>
        <taxon>Geodermatophilaceae</taxon>
        <taxon>Klenkia</taxon>
    </lineage>
</organism>